<evidence type="ECO:0000256" key="4">
    <source>
        <dbReference type="ARBA" id="ARBA00023136"/>
    </source>
</evidence>
<keyword evidence="4 5" id="KW-0472">Membrane</keyword>
<feature type="transmembrane region" description="Helical" evidence="5">
    <location>
        <begin position="27"/>
        <end position="50"/>
    </location>
</feature>
<dbReference type="Pfam" id="PF05154">
    <property type="entry name" value="TM2"/>
    <property type="match status" value="1"/>
</dbReference>
<keyword evidence="8" id="KW-1185">Reference proteome</keyword>
<comment type="subcellular location">
    <subcellularLocation>
        <location evidence="1">Membrane</location>
        <topology evidence="1">Multi-pass membrane protein</topology>
    </subcellularLocation>
</comment>
<sequence length="179" mass="20164">MDITGVLFAVFLGPLGAYRFYRKQYFLGVIYLFTAGLLGIGWIIDIIAAIKYNPNEAVSSAQTFEMEGYTEVVRMHTRVVGSSYPCIRLADCSRQDILHGLSMPFRKDRINIEYTEYDGEPAYLVVRDDGVDIGYLKKELSAKLAKKYPGCPLKVTKWVVTGGDGRYYGCNIEFVVLSK</sequence>
<dbReference type="RefSeq" id="WP_208430031.1">
    <property type="nucleotide sequence ID" value="NZ_JAEPRJ010000001.1"/>
</dbReference>
<protein>
    <submittedName>
        <fullName evidence="7">TM2 domain-containing protein</fullName>
    </submittedName>
</protein>
<proteinExistence type="predicted"/>
<evidence type="ECO:0000313" key="7">
    <source>
        <dbReference type="EMBL" id="MBK5898627.1"/>
    </source>
</evidence>
<evidence type="ECO:0000256" key="5">
    <source>
        <dbReference type="SAM" id="Phobius"/>
    </source>
</evidence>
<keyword evidence="2 5" id="KW-0812">Transmembrane</keyword>
<dbReference type="Proteomes" id="UP000604730">
    <property type="component" value="Unassembled WGS sequence"/>
</dbReference>
<evidence type="ECO:0000313" key="8">
    <source>
        <dbReference type="Proteomes" id="UP000604730"/>
    </source>
</evidence>
<evidence type="ECO:0000256" key="3">
    <source>
        <dbReference type="ARBA" id="ARBA00022989"/>
    </source>
</evidence>
<feature type="domain" description="TM2" evidence="6">
    <location>
        <begin position="4"/>
        <end position="47"/>
    </location>
</feature>
<gene>
    <name evidence="7" type="ORF">JJN12_12740</name>
</gene>
<dbReference type="InterPro" id="IPR050932">
    <property type="entry name" value="TM2D1-3-like"/>
</dbReference>
<reference evidence="7 8" key="1">
    <citation type="submission" date="2021-01" db="EMBL/GenBank/DDBJ databases">
        <title>Isolation and description of Catonella massiliensis sp. nov., a novel Catonella species, isolated from a stable periodontitis subject.</title>
        <authorList>
            <person name="Antezack A."/>
            <person name="Boxberger M."/>
            <person name="La Scola B."/>
            <person name="Monnet-Corti V."/>
        </authorList>
    </citation>
    <scope>NUCLEOTIDE SEQUENCE [LARGE SCALE GENOMIC DNA]</scope>
    <source>
        <strain evidence="7 8">Marseille-Q4567</strain>
    </source>
</reference>
<name>A0ABS1J3B8_9FIRM</name>
<evidence type="ECO:0000256" key="2">
    <source>
        <dbReference type="ARBA" id="ARBA00022692"/>
    </source>
</evidence>
<comment type="caution">
    <text evidence="7">The sequence shown here is derived from an EMBL/GenBank/DDBJ whole genome shotgun (WGS) entry which is preliminary data.</text>
</comment>
<evidence type="ECO:0000259" key="6">
    <source>
        <dbReference type="Pfam" id="PF05154"/>
    </source>
</evidence>
<accession>A0ABS1J3B8</accession>
<dbReference type="PANTHER" id="PTHR21016">
    <property type="entry name" value="BETA-AMYLOID BINDING PROTEIN-RELATED"/>
    <property type="match status" value="1"/>
</dbReference>
<dbReference type="EMBL" id="JAEPRJ010000001">
    <property type="protein sequence ID" value="MBK5898627.1"/>
    <property type="molecule type" value="Genomic_DNA"/>
</dbReference>
<evidence type="ECO:0000256" key="1">
    <source>
        <dbReference type="ARBA" id="ARBA00004141"/>
    </source>
</evidence>
<organism evidence="7 8">
    <name type="scientific">Catonella massiliensis</name>
    <dbReference type="NCBI Taxonomy" id="2799636"/>
    <lineage>
        <taxon>Bacteria</taxon>
        <taxon>Bacillati</taxon>
        <taxon>Bacillota</taxon>
        <taxon>Clostridia</taxon>
        <taxon>Lachnospirales</taxon>
        <taxon>Lachnospiraceae</taxon>
        <taxon>Catonella</taxon>
    </lineage>
</organism>
<keyword evidence="3 5" id="KW-1133">Transmembrane helix</keyword>
<dbReference type="InterPro" id="IPR007829">
    <property type="entry name" value="TM2"/>
</dbReference>
<dbReference type="PANTHER" id="PTHR21016:SF25">
    <property type="entry name" value="TM2 DOMAIN-CONTAINING PROTEIN DDB_G0277895-RELATED"/>
    <property type="match status" value="1"/>
</dbReference>